<evidence type="ECO:0000313" key="2">
    <source>
        <dbReference type="Proteomes" id="UP000823388"/>
    </source>
</evidence>
<protein>
    <submittedName>
        <fullName evidence="1">Uncharacterized protein</fullName>
    </submittedName>
</protein>
<name>A0A8T0SJ04_PANVG</name>
<dbReference type="EMBL" id="CM029045">
    <property type="protein sequence ID" value="KAG2596536.1"/>
    <property type="molecule type" value="Genomic_DNA"/>
</dbReference>
<organism evidence="1 2">
    <name type="scientific">Panicum virgatum</name>
    <name type="common">Blackwell switchgrass</name>
    <dbReference type="NCBI Taxonomy" id="38727"/>
    <lineage>
        <taxon>Eukaryota</taxon>
        <taxon>Viridiplantae</taxon>
        <taxon>Streptophyta</taxon>
        <taxon>Embryophyta</taxon>
        <taxon>Tracheophyta</taxon>
        <taxon>Spermatophyta</taxon>
        <taxon>Magnoliopsida</taxon>
        <taxon>Liliopsida</taxon>
        <taxon>Poales</taxon>
        <taxon>Poaceae</taxon>
        <taxon>PACMAD clade</taxon>
        <taxon>Panicoideae</taxon>
        <taxon>Panicodae</taxon>
        <taxon>Paniceae</taxon>
        <taxon>Panicinae</taxon>
        <taxon>Panicum</taxon>
        <taxon>Panicum sect. Hiantes</taxon>
    </lineage>
</organism>
<accession>A0A8T0SJ04</accession>
<evidence type="ECO:0000313" key="1">
    <source>
        <dbReference type="EMBL" id="KAG2596536.1"/>
    </source>
</evidence>
<proteinExistence type="predicted"/>
<dbReference type="AlphaFoldDB" id="A0A8T0SJ04"/>
<comment type="caution">
    <text evidence="1">The sequence shown here is derived from an EMBL/GenBank/DDBJ whole genome shotgun (WGS) entry which is preliminary data.</text>
</comment>
<sequence>MCRVTTFPYPIIACPLQKICRRYSTQLSQGGAGGSARLDRPRPNIRLGDYGAAKDDLPIDERLRSI</sequence>
<reference evidence="1" key="1">
    <citation type="submission" date="2020-05" db="EMBL/GenBank/DDBJ databases">
        <title>WGS assembly of Panicum virgatum.</title>
        <authorList>
            <person name="Lovell J.T."/>
            <person name="Jenkins J."/>
            <person name="Shu S."/>
            <person name="Juenger T.E."/>
            <person name="Schmutz J."/>
        </authorList>
    </citation>
    <scope>NUCLEOTIDE SEQUENCE</scope>
    <source>
        <strain evidence="1">AP13</strain>
    </source>
</reference>
<gene>
    <name evidence="1" type="ORF">PVAP13_5KG301521</name>
</gene>
<dbReference type="Proteomes" id="UP000823388">
    <property type="component" value="Chromosome 5K"/>
</dbReference>
<keyword evidence="2" id="KW-1185">Reference proteome</keyword>